<keyword evidence="8" id="KW-0808">Transferase</keyword>
<dbReference type="GO" id="GO:0016831">
    <property type="term" value="F:carboxy-lyase activity"/>
    <property type="evidence" value="ECO:0007669"/>
    <property type="project" value="UniProtKB-KW"/>
</dbReference>
<organism evidence="8 9">
    <name type="scientific">Psychroflexus maritimus</name>
    <dbReference type="NCBI Taxonomy" id="2714865"/>
    <lineage>
        <taxon>Bacteria</taxon>
        <taxon>Pseudomonadati</taxon>
        <taxon>Bacteroidota</taxon>
        <taxon>Flavobacteriia</taxon>
        <taxon>Flavobacteriales</taxon>
        <taxon>Flavobacteriaceae</taxon>
        <taxon>Psychroflexus</taxon>
    </lineage>
</organism>
<dbReference type="AlphaFoldDB" id="A0A967DYT1"/>
<keyword evidence="4 6" id="KW-0663">Pyridoxal phosphate</keyword>
<dbReference type="InterPro" id="IPR015424">
    <property type="entry name" value="PyrdxlP-dep_Trfase"/>
</dbReference>
<dbReference type="Gene3D" id="3.40.640.10">
    <property type="entry name" value="Type I PLP-dependent aspartate aminotransferase-like (Major domain)"/>
    <property type="match status" value="1"/>
</dbReference>
<proteinExistence type="inferred from homology"/>
<accession>A0A967DYT1</accession>
<keyword evidence="3" id="KW-0210">Decarboxylase</keyword>
<evidence type="ECO:0000256" key="1">
    <source>
        <dbReference type="ARBA" id="ARBA00001933"/>
    </source>
</evidence>
<dbReference type="GO" id="GO:0019752">
    <property type="term" value="P:carboxylic acid metabolic process"/>
    <property type="evidence" value="ECO:0007669"/>
    <property type="project" value="InterPro"/>
</dbReference>
<dbReference type="InterPro" id="IPR015421">
    <property type="entry name" value="PyrdxlP-dep_Trfase_major"/>
</dbReference>
<dbReference type="GO" id="GO:0008483">
    <property type="term" value="F:transaminase activity"/>
    <property type="evidence" value="ECO:0007669"/>
    <property type="project" value="UniProtKB-KW"/>
</dbReference>
<dbReference type="Pfam" id="PF00282">
    <property type="entry name" value="Pyridoxal_deC"/>
    <property type="match status" value="1"/>
</dbReference>
<evidence type="ECO:0000256" key="5">
    <source>
        <dbReference type="ARBA" id="ARBA00023239"/>
    </source>
</evidence>
<dbReference type="EMBL" id="JAANAS010000001">
    <property type="protein sequence ID" value="NGZ88672.1"/>
    <property type="molecule type" value="Genomic_DNA"/>
</dbReference>
<protein>
    <submittedName>
        <fullName evidence="8">Aminotransferase class V-fold PLP-dependent enzyme</fullName>
    </submittedName>
</protein>
<name>A0A967DYT1_9FLAO</name>
<keyword evidence="9" id="KW-1185">Reference proteome</keyword>
<gene>
    <name evidence="8" type="ORF">G7034_00180</name>
</gene>
<evidence type="ECO:0000313" key="9">
    <source>
        <dbReference type="Proteomes" id="UP000643701"/>
    </source>
</evidence>
<dbReference type="PANTHER" id="PTHR45677:SF8">
    <property type="entry name" value="CYSTEINE SULFINIC ACID DECARBOXYLASE"/>
    <property type="match status" value="1"/>
</dbReference>
<dbReference type="SUPFAM" id="SSF53383">
    <property type="entry name" value="PLP-dependent transferases"/>
    <property type="match status" value="1"/>
</dbReference>
<comment type="caution">
    <text evidence="8">The sequence shown here is derived from an EMBL/GenBank/DDBJ whole genome shotgun (WGS) entry which is preliminary data.</text>
</comment>
<evidence type="ECO:0000256" key="3">
    <source>
        <dbReference type="ARBA" id="ARBA00022793"/>
    </source>
</evidence>
<keyword evidence="8" id="KW-0032">Aminotransferase</keyword>
<evidence type="ECO:0000256" key="2">
    <source>
        <dbReference type="ARBA" id="ARBA00009533"/>
    </source>
</evidence>
<evidence type="ECO:0000256" key="4">
    <source>
        <dbReference type="ARBA" id="ARBA00022898"/>
    </source>
</evidence>
<dbReference type="GO" id="GO:0030170">
    <property type="term" value="F:pyridoxal phosphate binding"/>
    <property type="evidence" value="ECO:0007669"/>
    <property type="project" value="InterPro"/>
</dbReference>
<comment type="similarity">
    <text evidence="2 7">Belongs to the group II decarboxylase family.</text>
</comment>
<evidence type="ECO:0000313" key="8">
    <source>
        <dbReference type="EMBL" id="NGZ88672.1"/>
    </source>
</evidence>
<evidence type="ECO:0000256" key="6">
    <source>
        <dbReference type="PIRSR" id="PIRSR602129-50"/>
    </source>
</evidence>
<dbReference type="PANTHER" id="PTHR45677">
    <property type="entry name" value="GLUTAMATE DECARBOXYLASE-RELATED"/>
    <property type="match status" value="1"/>
</dbReference>
<reference evidence="8" key="1">
    <citation type="submission" date="2020-03" db="EMBL/GenBank/DDBJ databases">
        <title>Psychroflexus Maritimus sp. nov., isolate from marine sediment.</title>
        <authorList>
            <person name="Zhong Y.-L."/>
        </authorList>
    </citation>
    <scope>NUCLEOTIDE SEQUENCE</scope>
    <source>
        <strain evidence="8">C1</strain>
    </source>
</reference>
<dbReference type="GO" id="GO:0005737">
    <property type="term" value="C:cytoplasm"/>
    <property type="evidence" value="ECO:0007669"/>
    <property type="project" value="TreeGrafter"/>
</dbReference>
<feature type="modified residue" description="N6-(pyridoxal phosphate)lysine" evidence="6">
    <location>
        <position position="286"/>
    </location>
</feature>
<comment type="cofactor">
    <cofactor evidence="1 6 7">
        <name>pyridoxal 5'-phosphate</name>
        <dbReference type="ChEBI" id="CHEBI:597326"/>
    </cofactor>
</comment>
<sequence>MQEDLNLFKKLAEKLIEKEEKQPVVKPTDQEDVFDEFNLYLDEDPISEEQFSELLEQIVLHTPRTSTKLFFNQLFGGRNAKATLGELLAVMLNTSMYTYKVGGPQVGIEKQILQKVIELVGYNPAKAGGTFPPGGSMSNFMGLLMGRDAFNRNIKKEGVSQKMIIYTSKECHYSVTKNATFAGIGTDQIRHIEVDKRGRMLPEAFENQVKTDLAEGLHPFFLNITAGTTVMGAFDPLEELCEIAKKYGIWSHVDGAYCGAVLFSEKYRHLIQGVEKSDSFSFNAHKMLNTPLSCSIIVTQNKEDLVHSFACDANYLYQTGTDDFNLGKTSLQCGRRNDALKFWSLWKSVGRKGLEEIVDQQFYLAEVARDYIKNHPDYTLYSYEDSISVCFNYKGIDPRILCNQMYEEGKLMVGYGTFDETTFIRLVTINSTNSKEEILNFFTTLEKFVEDFEIVEQV</sequence>
<dbReference type="Gene3D" id="3.90.1150.170">
    <property type="match status" value="1"/>
</dbReference>
<dbReference type="Proteomes" id="UP000643701">
    <property type="component" value="Unassembled WGS sequence"/>
</dbReference>
<keyword evidence="5 7" id="KW-0456">Lyase</keyword>
<dbReference type="InterPro" id="IPR002129">
    <property type="entry name" value="PyrdxlP-dep_de-COase"/>
</dbReference>
<evidence type="ECO:0000256" key="7">
    <source>
        <dbReference type="RuleBase" id="RU000382"/>
    </source>
</evidence>
<dbReference type="RefSeq" id="WP_166398942.1">
    <property type="nucleotide sequence ID" value="NZ_JAANAS010000001.1"/>
</dbReference>